<proteinExistence type="inferred from homology"/>
<dbReference type="Pfam" id="PF01297">
    <property type="entry name" value="ZnuA"/>
    <property type="match status" value="1"/>
</dbReference>
<dbReference type="GO" id="GO:0046872">
    <property type="term" value="F:metal ion binding"/>
    <property type="evidence" value="ECO:0007669"/>
    <property type="project" value="InterPro"/>
</dbReference>
<dbReference type="GO" id="GO:0030001">
    <property type="term" value="P:metal ion transport"/>
    <property type="evidence" value="ECO:0007669"/>
    <property type="project" value="InterPro"/>
</dbReference>
<name>A0A6J6REL0_9ZZZZ</name>
<dbReference type="PANTHER" id="PTHR42953:SF3">
    <property type="entry name" value="HIGH-AFFINITY ZINC UPTAKE SYSTEM PROTEIN ZNUA"/>
    <property type="match status" value="1"/>
</dbReference>
<evidence type="ECO:0000313" key="4">
    <source>
        <dbReference type="EMBL" id="CAB4722480.1"/>
    </source>
</evidence>
<evidence type="ECO:0000313" key="5">
    <source>
        <dbReference type="EMBL" id="CAB4870748.1"/>
    </source>
</evidence>
<gene>
    <name evidence="4" type="ORF">UFOPK2602_01839</name>
    <name evidence="5" type="ORF">UFOPK3417_00732</name>
</gene>
<sequence length="317" mass="33013">MGIILNIKKSEVRRSLRSRAACTLGVSTLVLAGVACSSGADTGAVAGTEAGSSSGVQSDRLAVLASFYPLEFVVERVGGNSVRVTNLTPPGAEPHDLELGANDLVEVREADLVVYLRGISAAVDDAVNTAAGTRWFDVTALARLEKEDIHFWLDPLRLADVADGMAQRLAELDPSGADAFRANAAALRADLVALDAEFVSGLATCARRDLVTSHAAFGYLATRYGMNQESVSGLSPDGEPTAAALARVADFVRDEGVTTIYTETLLSSATARAVASETGARVAVLDPLEGLAEGAVGDYLTVMRANLEVLRTGQGCT</sequence>
<keyword evidence="2" id="KW-0813">Transport</keyword>
<organism evidence="4">
    <name type="scientific">freshwater metagenome</name>
    <dbReference type="NCBI Taxonomy" id="449393"/>
    <lineage>
        <taxon>unclassified sequences</taxon>
        <taxon>metagenomes</taxon>
        <taxon>ecological metagenomes</taxon>
    </lineage>
</organism>
<dbReference type="EMBL" id="CAFBLR010000053">
    <property type="protein sequence ID" value="CAB4870748.1"/>
    <property type="molecule type" value="Genomic_DNA"/>
</dbReference>
<evidence type="ECO:0000256" key="3">
    <source>
        <dbReference type="ARBA" id="ARBA00022729"/>
    </source>
</evidence>
<evidence type="ECO:0000256" key="1">
    <source>
        <dbReference type="ARBA" id="ARBA00011028"/>
    </source>
</evidence>
<protein>
    <submittedName>
        <fullName evidence="4">Unannotated protein</fullName>
    </submittedName>
</protein>
<dbReference type="Gene3D" id="3.40.50.1980">
    <property type="entry name" value="Nitrogenase molybdenum iron protein domain"/>
    <property type="match status" value="2"/>
</dbReference>
<dbReference type="InterPro" id="IPR006127">
    <property type="entry name" value="ZnuA-like"/>
</dbReference>
<keyword evidence="3" id="KW-0732">Signal</keyword>
<dbReference type="PANTHER" id="PTHR42953">
    <property type="entry name" value="HIGH-AFFINITY ZINC UPTAKE SYSTEM PROTEIN ZNUA-RELATED"/>
    <property type="match status" value="1"/>
</dbReference>
<reference evidence="4" key="1">
    <citation type="submission" date="2020-05" db="EMBL/GenBank/DDBJ databases">
        <authorList>
            <person name="Chiriac C."/>
            <person name="Salcher M."/>
            <person name="Ghai R."/>
            <person name="Kavagutti S V."/>
        </authorList>
    </citation>
    <scope>NUCLEOTIDE SEQUENCE</scope>
</reference>
<comment type="similarity">
    <text evidence="1">Belongs to the bacterial solute-binding protein 9 family.</text>
</comment>
<dbReference type="EMBL" id="CAEZXX010000153">
    <property type="protein sequence ID" value="CAB4722480.1"/>
    <property type="molecule type" value="Genomic_DNA"/>
</dbReference>
<dbReference type="SUPFAM" id="SSF53807">
    <property type="entry name" value="Helical backbone' metal receptor"/>
    <property type="match status" value="1"/>
</dbReference>
<accession>A0A6J6REL0</accession>
<dbReference type="InterPro" id="IPR050492">
    <property type="entry name" value="Bact_metal-bind_prot9"/>
</dbReference>
<evidence type="ECO:0000256" key="2">
    <source>
        <dbReference type="ARBA" id="ARBA00022448"/>
    </source>
</evidence>
<dbReference type="AlphaFoldDB" id="A0A6J6REL0"/>